<protein>
    <submittedName>
        <fullName evidence="3">Uncharacterized protein</fullName>
    </submittedName>
</protein>
<dbReference type="STRING" id="6669.E9HQ99"/>
<evidence type="ECO:0000256" key="2">
    <source>
        <dbReference type="PROSITE-ProRule" id="PRU01011"/>
    </source>
</evidence>
<evidence type="ECO:0000313" key="3">
    <source>
        <dbReference type="EMBL" id="EFX66096.1"/>
    </source>
</evidence>
<dbReference type="AlphaFoldDB" id="E9HQ99"/>
<dbReference type="InterPro" id="IPR051298">
    <property type="entry name" value="Heme_transport/Cell_adhesion"/>
</dbReference>
<evidence type="ECO:0000313" key="4">
    <source>
        <dbReference type="Proteomes" id="UP000000305"/>
    </source>
</evidence>
<dbReference type="Gene3D" id="2.110.10.10">
    <property type="entry name" value="Hemopexin-like domain"/>
    <property type="match status" value="1"/>
</dbReference>
<dbReference type="PANTHER" id="PTHR22917:SF6">
    <property type="entry name" value="EG:8D8.2 PROTEIN-RELATED"/>
    <property type="match status" value="1"/>
</dbReference>
<dbReference type="KEGG" id="dpx:DAPPUDRAFT_65034"/>
<dbReference type="InterPro" id="IPR036375">
    <property type="entry name" value="Hemopexin-like_dom_sf"/>
</dbReference>
<feature type="non-terminal residue" evidence="3">
    <location>
        <position position="98"/>
    </location>
</feature>
<gene>
    <name evidence="3" type="ORF">DAPPUDRAFT_65034</name>
</gene>
<dbReference type="eggNOG" id="KOG1565">
    <property type="taxonomic scope" value="Eukaryota"/>
</dbReference>
<dbReference type="SMART" id="SM00120">
    <property type="entry name" value="HX"/>
    <property type="match status" value="1"/>
</dbReference>
<dbReference type="PANTHER" id="PTHR22917">
    <property type="entry name" value="HEMOPEXIN DOMAIN-CONTAINING PROTEIN"/>
    <property type="match status" value="1"/>
</dbReference>
<feature type="repeat" description="Hemopexin" evidence="2">
    <location>
        <begin position="29"/>
        <end position="79"/>
    </location>
</feature>
<keyword evidence="1" id="KW-0732">Signal</keyword>
<dbReference type="SUPFAM" id="SSF50923">
    <property type="entry name" value="Hemopexin-like domain"/>
    <property type="match status" value="1"/>
</dbReference>
<name>E9HQ99_DAPPU</name>
<sequence length="98" mass="11529">KGSRYWRYTNFELNADYPKDLWKGFAGVPSNIDTALVWSGNGKIYFFKGMPQYWRFDPQQKQPIKSTYPKKISNWEGLPSSLDAAFQFTNGYSYFFNN</sequence>
<dbReference type="HOGENOM" id="CLU_165717_0_0_1"/>
<keyword evidence="4" id="KW-1185">Reference proteome</keyword>
<dbReference type="PROSITE" id="PS51642">
    <property type="entry name" value="HEMOPEXIN_2"/>
    <property type="match status" value="2"/>
</dbReference>
<dbReference type="Proteomes" id="UP000000305">
    <property type="component" value="Unassembled WGS sequence"/>
</dbReference>
<proteinExistence type="predicted"/>
<evidence type="ECO:0000256" key="1">
    <source>
        <dbReference type="ARBA" id="ARBA00022729"/>
    </source>
</evidence>
<feature type="repeat" description="Hemopexin" evidence="2">
    <location>
        <begin position="1"/>
        <end position="28"/>
    </location>
</feature>
<dbReference type="OMA" id="WANDRIY"/>
<accession>E9HQ99</accession>
<dbReference type="EMBL" id="GL732716">
    <property type="protein sequence ID" value="EFX66096.1"/>
    <property type="molecule type" value="Genomic_DNA"/>
</dbReference>
<dbReference type="InParanoid" id="E9HQ99"/>
<dbReference type="OrthoDB" id="406838at2759"/>
<organism evidence="3 4">
    <name type="scientific">Daphnia pulex</name>
    <name type="common">Water flea</name>
    <dbReference type="NCBI Taxonomy" id="6669"/>
    <lineage>
        <taxon>Eukaryota</taxon>
        <taxon>Metazoa</taxon>
        <taxon>Ecdysozoa</taxon>
        <taxon>Arthropoda</taxon>
        <taxon>Crustacea</taxon>
        <taxon>Branchiopoda</taxon>
        <taxon>Diplostraca</taxon>
        <taxon>Cladocera</taxon>
        <taxon>Anomopoda</taxon>
        <taxon>Daphniidae</taxon>
        <taxon>Daphnia</taxon>
    </lineage>
</organism>
<dbReference type="InterPro" id="IPR018487">
    <property type="entry name" value="Hemopexin-like_repeat"/>
</dbReference>
<reference evidence="3 4" key="1">
    <citation type="journal article" date="2011" name="Science">
        <title>The ecoresponsive genome of Daphnia pulex.</title>
        <authorList>
            <person name="Colbourne J.K."/>
            <person name="Pfrender M.E."/>
            <person name="Gilbert D."/>
            <person name="Thomas W.K."/>
            <person name="Tucker A."/>
            <person name="Oakley T.H."/>
            <person name="Tokishita S."/>
            <person name="Aerts A."/>
            <person name="Arnold G.J."/>
            <person name="Basu M.K."/>
            <person name="Bauer D.J."/>
            <person name="Caceres C.E."/>
            <person name="Carmel L."/>
            <person name="Casola C."/>
            <person name="Choi J.H."/>
            <person name="Detter J.C."/>
            <person name="Dong Q."/>
            <person name="Dusheyko S."/>
            <person name="Eads B.D."/>
            <person name="Frohlich T."/>
            <person name="Geiler-Samerotte K.A."/>
            <person name="Gerlach D."/>
            <person name="Hatcher P."/>
            <person name="Jogdeo S."/>
            <person name="Krijgsveld J."/>
            <person name="Kriventseva E.V."/>
            <person name="Kultz D."/>
            <person name="Laforsch C."/>
            <person name="Lindquist E."/>
            <person name="Lopez J."/>
            <person name="Manak J.R."/>
            <person name="Muller J."/>
            <person name="Pangilinan J."/>
            <person name="Patwardhan R.P."/>
            <person name="Pitluck S."/>
            <person name="Pritham E.J."/>
            <person name="Rechtsteiner A."/>
            <person name="Rho M."/>
            <person name="Rogozin I.B."/>
            <person name="Sakarya O."/>
            <person name="Salamov A."/>
            <person name="Schaack S."/>
            <person name="Shapiro H."/>
            <person name="Shiga Y."/>
            <person name="Skalitzky C."/>
            <person name="Smith Z."/>
            <person name="Souvorov A."/>
            <person name="Sung W."/>
            <person name="Tang Z."/>
            <person name="Tsuchiya D."/>
            <person name="Tu H."/>
            <person name="Vos H."/>
            <person name="Wang M."/>
            <person name="Wolf Y.I."/>
            <person name="Yamagata H."/>
            <person name="Yamada T."/>
            <person name="Ye Y."/>
            <person name="Shaw J.R."/>
            <person name="Andrews J."/>
            <person name="Crease T.J."/>
            <person name="Tang H."/>
            <person name="Lucas S.M."/>
            <person name="Robertson H.M."/>
            <person name="Bork P."/>
            <person name="Koonin E.V."/>
            <person name="Zdobnov E.M."/>
            <person name="Grigoriev I.V."/>
            <person name="Lynch M."/>
            <person name="Boore J.L."/>
        </authorList>
    </citation>
    <scope>NUCLEOTIDE SEQUENCE [LARGE SCALE GENOMIC DNA]</scope>
</reference>
<dbReference type="Pfam" id="PF00045">
    <property type="entry name" value="Hemopexin"/>
    <property type="match status" value="1"/>
</dbReference>